<evidence type="ECO:0000256" key="6">
    <source>
        <dbReference type="ARBA" id="ARBA00022679"/>
    </source>
</evidence>
<keyword evidence="18" id="KW-1185">Reference proteome</keyword>
<evidence type="ECO:0000313" key="17">
    <source>
        <dbReference type="EMBL" id="UTT43589.1"/>
    </source>
</evidence>
<protein>
    <recommendedName>
        <fullName evidence="3">histidine kinase</fullName>
        <ecNumber evidence="3">2.7.13.3</ecNumber>
    </recommendedName>
</protein>
<dbReference type="RefSeq" id="WP_255177960.1">
    <property type="nucleotide sequence ID" value="NZ_CP101462.1"/>
</dbReference>
<evidence type="ECO:0000259" key="16">
    <source>
        <dbReference type="PROSITE" id="PS50109"/>
    </source>
</evidence>
<dbReference type="InterPro" id="IPR003661">
    <property type="entry name" value="HisK_dim/P_dom"/>
</dbReference>
<keyword evidence="13 15" id="KW-0472">Membrane</keyword>
<dbReference type="CDD" id="cd00075">
    <property type="entry name" value="HATPase"/>
    <property type="match status" value="1"/>
</dbReference>
<dbReference type="SUPFAM" id="SSF55874">
    <property type="entry name" value="ATPase domain of HSP90 chaperone/DNA topoisomerase II/histidine kinase"/>
    <property type="match status" value="1"/>
</dbReference>
<keyword evidence="12" id="KW-0902">Two-component regulatory system</keyword>
<dbReference type="PANTHER" id="PTHR45528:SF1">
    <property type="entry name" value="SENSOR HISTIDINE KINASE CPXA"/>
    <property type="match status" value="1"/>
</dbReference>
<dbReference type="Gene3D" id="3.30.565.10">
    <property type="entry name" value="Histidine kinase-like ATPase, C-terminal domain"/>
    <property type="match status" value="1"/>
</dbReference>
<keyword evidence="9 17" id="KW-0418">Kinase</keyword>
<dbReference type="Gene3D" id="1.10.287.130">
    <property type="match status" value="1"/>
</dbReference>
<feature type="transmembrane region" description="Helical" evidence="15">
    <location>
        <begin position="6"/>
        <end position="33"/>
    </location>
</feature>
<dbReference type="Pfam" id="PF00512">
    <property type="entry name" value="HisKA"/>
    <property type="match status" value="1"/>
</dbReference>
<proteinExistence type="predicted"/>
<organism evidence="17 18">
    <name type="scientific">Exiguobacterium aurantiacum</name>
    <dbReference type="NCBI Taxonomy" id="33987"/>
    <lineage>
        <taxon>Bacteria</taxon>
        <taxon>Bacillati</taxon>
        <taxon>Bacillota</taxon>
        <taxon>Bacilli</taxon>
        <taxon>Bacillales</taxon>
        <taxon>Bacillales Family XII. Incertae Sedis</taxon>
        <taxon>Exiguobacterium</taxon>
    </lineage>
</organism>
<evidence type="ECO:0000313" key="18">
    <source>
        <dbReference type="Proteomes" id="UP001060325"/>
    </source>
</evidence>
<dbReference type="EMBL" id="CP101462">
    <property type="protein sequence ID" value="UTT43589.1"/>
    <property type="molecule type" value="Genomic_DNA"/>
</dbReference>
<evidence type="ECO:0000256" key="13">
    <source>
        <dbReference type="ARBA" id="ARBA00023136"/>
    </source>
</evidence>
<keyword evidence="6" id="KW-0808">Transferase</keyword>
<reference evidence="17" key="1">
    <citation type="submission" date="2022-07" db="EMBL/GenBank/DDBJ databases">
        <title>Complete genome of CX2.</title>
        <authorList>
            <person name="Cao G."/>
        </authorList>
    </citation>
    <scope>NUCLEOTIDE SEQUENCE</scope>
    <source>
        <strain evidence="17">CX2</strain>
    </source>
</reference>
<keyword evidence="14" id="KW-0175">Coiled coil</keyword>
<evidence type="ECO:0000256" key="5">
    <source>
        <dbReference type="ARBA" id="ARBA00022553"/>
    </source>
</evidence>
<comment type="subcellular location">
    <subcellularLocation>
        <location evidence="2">Cell membrane</location>
        <topology evidence="2">Multi-pass membrane protein</topology>
    </subcellularLocation>
</comment>
<dbReference type="PRINTS" id="PR00344">
    <property type="entry name" value="BCTRLSENSOR"/>
</dbReference>
<dbReference type="EC" id="2.7.13.3" evidence="3"/>
<dbReference type="SMART" id="SM00388">
    <property type="entry name" value="HisKA"/>
    <property type="match status" value="1"/>
</dbReference>
<evidence type="ECO:0000256" key="15">
    <source>
        <dbReference type="SAM" id="Phobius"/>
    </source>
</evidence>
<evidence type="ECO:0000256" key="14">
    <source>
        <dbReference type="SAM" id="Coils"/>
    </source>
</evidence>
<dbReference type="InterPro" id="IPR005467">
    <property type="entry name" value="His_kinase_dom"/>
</dbReference>
<keyword evidence="10" id="KW-0067">ATP-binding</keyword>
<comment type="catalytic activity">
    <reaction evidence="1">
        <text>ATP + protein L-histidine = ADP + protein N-phospho-L-histidine.</text>
        <dbReference type="EC" id="2.7.13.3"/>
    </reaction>
</comment>
<dbReference type="Pfam" id="PF02518">
    <property type="entry name" value="HATPase_c"/>
    <property type="match status" value="1"/>
</dbReference>
<dbReference type="CDD" id="cd00082">
    <property type="entry name" value="HisKA"/>
    <property type="match status" value="1"/>
</dbReference>
<evidence type="ECO:0000256" key="9">
    <source>
        <dbReference type="ARBA" id="ARBA00022777"/>
    </source>
</evidence>
<dbReference type="InterPro" id="IPR003594">
    <property type="entry name" value="HATPase_dom"/>
</dbReference>
<dbReference type="InterPro" id="IPR004358">
    <property type="entry name" value="Sig_transdc_His_kin-like_C"/>
</dbReference>
<evidence type="ECO:0000256" key="3">
    <source>
        <dbReference type="ARBA" id="ARBA00012438"/>
    </source>
</evidence>
<dbReference type="SUPFAM" id="SSF47384">
    <property type="entry name" value="Homodimeric domain of signal transducing histidine kinase"/>
    <property type="match status" value="1"/>
</dbReference>
<dbReference type="PANTHER" id="PTHR45528">
    <property type="entry name" value="SENSOR HISTIDINE KINASE CPXA"/>
    <property type="match status" value="1"/>
</dbReference>
<dbReference type="Proteomes" id="UP001060325">
    <property type="component" value="Chromosome"/>
</dbReference>
<feature type="domain" description="Histidine kinase" evidence="16">
    <location>
        <begin position="249"/>
        <end position="457"/>
    </location>
</feature>
<evidence type="ECO:0000256" key="12">
    <source>
        <dbReference type="ARBA" id="ARBA00023012"/>
    </source>
</evidence>
<evidence type="ECO:0000256" key="1">
    <source>
        <dbReference type="ARBA" id="ARBA00000085"/>
    </source>
</evidence>
<evidence type="ECO:0000256" key="2">
    <source>
        <dbReference type="ARBA" id="ARBA00004651"/>
    </source>
</evidence>
<dbReference type="InterPro" id="IPR036097">
    <property type="entry name" value="HisK_dim/P_sf"/>
</dbReference>
<keyword evidence="5" id="KW-0597">Phosphoprotein</keyword>
<dbReference type="SMART" id="SM00387">
    <property type="entry name" value="HATPase_c"/>
    <property type="match status" value="1"/>
</dbReference>
<feature type="transmembrane region" description="Helical" evidence="15">
    <location>
        <begin position="164"/>
        <end position="185"/>
    </location>
</feature>
<evidence type="ECO:0000256" key="10">
    <source>
        <dbReference type="ARBA" id="ARBA00022840"/>
    </source>
</evidence>
<gene>
    <name evidence="17" type="ORF">NMQ00_03545</name>
</gene>
<keyword evidence="8" id="KW-0547">Nucleotide-binding</keyword>
<dbReference type="InterPro" id="IPR036890">
    <property type="entry name" value="HATPase_C_sf"/>
</dbReference>
<dbReference type="PROSITE" id="PS50109">
    <property type="entry name" value="HIS_KIN"/>
    <property type="match status" value="1"/>
</dbReference>
<keyword evidence="4" id="KW-1003">Cell membrane</keyword>
<accession>A0ABY5FQM7</accession>
<sequence>MKWKLTGSYLVSVLAIVAIVVILNVVILVTLLVNQRTGIDDVESNSGETFTRTFNQYMTLEDGAPVVSPDGVRALEANNAFLQVLDASGRVVSDIDAPATAPDAYSPIELIHIYKYKDDDLVLYFIGEFEDYSYLVGFPEATEGRIVTMIDPQSVLAYLSRAGLILLIVDLAVAALIGLAFTSILTKPVYRLTERIAQLKARDFSTVEPKRPGMYRPVFANLNDVSETLTTYESEREELEKRRKEWMSNVSHDLKTPLASIQGYAELLDDQDLNDSDRRQYAEVIERQALYMKELIDDFNLTMRLQHGDFPLETVETGLEAFVRELVIDVLNDARFSERDISFASTDAETRAIDRHFMKRALLNFLYNALLHNDETVAVRVTVAHDTITIQDDGTGIDAKDLPYIFERYYRGTNTTDALGSGLGMAISRDIIKAHGGTVTVTSARGSGTTILIELPA</sequence>
<feature type="coiled-coil region" evidence="14">
    <location>
        <begin position="222"/>
        <end position="249"/>
    </location>
</feature>
<dbReference type="GO" id="GO:0016301">
    <property type="term" value="F:kinase activity"/>
    <property type="evidence" value="ECO:0007669"/>
    <property type="project" value="UniProtKB-KW"/>
</dbReference>
<keyword evidence="11 15" id="KW-1133">Transmembrane helix</keyword>
<name>A0ABY5FQM7_9BACL</name>
<evidence type="ECO:0000256" key="7">
    <source>
        <dbReference type="ARBA" id="ARBA00022692"/>
    </source>
</evidence>
<evidence type="ECO:0000256" key="4">
    <source>
        <dbReference type="ARBA" id="ARBA00022475"/>
    </source>
</evidence>
<dbReference type="InterPro" id="IPR050398">
    <property type="entry name" value="HssS/ArlS-like"/>
</dbReference>
<evidence type="ECO:0000256" key="11">
    <source>
        <dbReference type="ARBA" id="ARBA00022989"/>
    </source>
</evidence>
<evidence type="ECO:0000256" key="8">
    <source>
        <dbReference type="ARBA" id="ARBA00022741"/>
    </source>
</evidence>
<keyword evidence="7 15" id="KW-0812">Transmembrane</keyword>